<dbReference type="GeneID" id="94231792"/>
<keyword evidence="1" id="KW-0732">Signal</keyword>
<dbReference type="RefSeq" id="WP_065680133.1">
    <property type="nucleotide sequence ID" value="NZ_AP025460.1"/>
</dbReference>
<evidence type="ECO:0000313" key="3">
    <source>
        <dbReference type="EMBL" id="SBS67699.1"/>
    </source>
</evidence>
<reference evidence="4" key="1">
    <citation type="submission" date="2016-06" db="EMBL/GenBank/DDBJ databases">
        <authorList>
            <person name="Rodrigo-Torres Lidia"/>
            <person name="Arahal R.David."/>
        </authorList>
    </citation>
    <scope>NUCLEOTIDE SEQUENCE [LARGE SCALE GENOMIC DNA]</scope>
    <source>
        <strain evidence="4">CECT 7223</strain>
    </source>
</reference>
<evidence type="ECO:0000256" key="1">
    <source>
        <dbReference type="SAM" id="SignalP"/>
    </source>
</evidence>
<proteinExistence type="predicted"/>
<name>A0A1C3J203_9VIBR</name>
<gene>
    <name evidence="3" type="ORF">VAT7223_03841</name>
</gene>
<dbReference type="EMBL" id="FLQP01000071">
    <property type="protein sequence ID" value="SBS67699.1"/>
    <property type="molecule type" value="Genomic_DNA"/>
</dbReference>
<dbReference type="InterPro" id="IPR046524">
    <property type="entry name" value="DUF6701"/>
</dbReference>
<accession>A0A1C3J203</accession>
<feature type="chain" id="PRO_5008676207" description="DUF6701 domain-containing protein" evidence="1">
    <location>
        <begin position="23"/>
        <end position="1410"/>
    </location>
</feature>
<dbReference type="Proteomes" id="UP000092876">
    <property type="component" value="Unassembled WGS sequence"/>
</dbReference>
<evidence type="ECO:0000313" key="4">
    <source>
        <dbReference type="Proteomes" id="UP000092876"/>
    </source>
</evidence>
<feature type="signal peptide" evidence="1">
    <location>
        <begin position="1"/>
        <end position="22"/>
    </location>
</feature>
<sequence>MRVLFLSLFLLFSLGISSFSYASTCLTNGSSIDARNGFCITFSLESDGSNRIRLANSQYFPLWTDDDDFYGYYQQIFDEDYEDDDVLRQFQVKFERTSNYNAIWISGKLTYSVDGIQKKVINNFDLSYATGAYEFDPFVTITLIGDSFTSSSQYCISEKDCHPLGPRYKPLFEFGKVDANSCNRYTCSFDFDEDFKTTPVVILMPSYNLNDNSSAMFVTSVTKDRLEVKQRFPLSSDPNLMDPIYYFAAEVGDVILDESQPGKIIRVSKVELNHFQTVGNTNGKGWKRETYSQRFSTAPIVFSQVQPDNGKDFWVTTAHENVGTSNFRLALEFGRQNVPTPASYRRRTVGYMAAPEFSGQTSDGIRFVFKKPSSSYNQSASLALSCIDNQVFHGQSFQDFGVIVQKQTRSGPDGGWLRLCELSNPNYFTFMLEEDASNRSHQKYERVGFFAFEEVRPKPPIQKCDYFPEMLQSNRYFQGANPGEWTPWDGQLDISSGSGTGNNIYLDQISKSEALGFTSSRVSGLGACVYKDGQNSGGSCTVSSAKNLFPLGVPDTSAFSASGGAFIADGNNRVTEIDVERDGYEFASLSFSANTSTVVFPAGEYWIDTINFNHNDSYIKVKGDGPVVIHYNHINFSNKSRIYINAGKNDQGDPDSNYDHNDLFLVGHGRFSSFWPQGGSDIRLNANVYVSSEAVSAGFDINGVDRFQMTGAITAPRVTFRARDISYIKAQSVAGCYTPPSPTIKYIEIKPNNYHLTCDDKAEVYVVPYDENSQPMSDVNGETVSISAPEVTFSGGSFDNQNKRFVFNIDGRSGNKYGDVLATALVTGTTIQDQKDISFVPYRFDIKPSSNSTWDNQPLEVIAGKAEDIDVRVLACSSNALSTPIVMNYSEKLDVSDLRYVLQKPGSGGGGSLGSDDFNFSKGMVEDVAIQFDNSGELVVTLEDKNFRCSTQAPAIANCPSDGGTLKGQITLKARPWKIAICNVRSGSSFNPASGATGGGFIPAGTDFIVDYKPIIHPDSALGITDECTYPVTSNYSLDSGPLDLDFSVVYPAPSLNPKPGVVTPSVIPSFSTNQVLNTLAHTWSEVGAIEFISSAVYLGRDIQKDHQVIGRFYPDYFNTLNNVWGNPAGQAFAYMNQEFDNVSIDVAAYSALGSETQNYGSFNTIQQAFFELDEGRLLNGNRLNLTYRGSRGAINNNDISWQKQADFSPDGPFNFDGGPIRDVSLNIFTATLSDPVQFKTQPTDPSGMTTQRLPDSQPNVAFGRVNLSDVGGVEGSSITVPLQVQYWTNGAFINNVFDSFTDVDAEMDGNPTVIWPVGGATTATLTGTADVNNGVSNNFTAQQATNAATREQVQIWQQLDSINNNMPWLMFDWNQNGIDEENPSTVVTFGIHRGNDRVIYRGESGLIGQ</sequence>
<organism evidence="3 4">
    <name type="scientific">Vibrio atlanticus</name>
    <dbReference type="NCBI Taxonomy" id="693153"/>
    <lineage>
        <taxon>Bacteria</taxon>
        <taxon>Pseudomonadati</taxon>
        <taxon>Pseudomonadota</taxon>
        <taxon>Gammaproteobacteria</taxon>
        <taxon>Vibrionales</taxon>
        <taxon>Vibrionaceae</taxon>
        <taxon>Vibrio</taxon>
    </lineage>
</organism>
<feature type="domain" description="DUF6701" evidence="2">
    <location>
        <begin position="925"/>
        <end position="1404"/>
    </location>
</feature>
<evidence type="ECO:0000259" key="2">
    <source>
        <dbReference type="Pfam" id="PF20419"/>
    </source>
</evidence>
<dbReference type="Pfam" id="PF20419">
    <property type="entry name" value="DUF6701"/>
    <property type="match status" value="1"/>
</dbReference>
<protein>
    <recommendedName>
        <fullName evidence="2">DUF6701 domain-containing protein</fullName>
    </recommendedName>
</protein>